<evidence type="ECO:0000259" key="5">
    <source>
        <dbReference type="PROSITE" id="PS51722"/>
    </source>
</evidence>
<dbReference type="PANTHER" id="PTHR43261">
    <property type="entry name" value="TRANSLATION ELONGATION FACTOR G-RELATED"/>
    <property type="match status" value="1"/>
</dbReference>
<dbReference type="InterPro" id="IPR000640">
    <property type="entry name" value="EFG_V-like"/>
</dbReference>
<evidence type="ECO:0000313" key="6">
    <source>
        <dbReference type="EMBL" id="RPD39259.1"/>
    </source>
</evidence>
<evidence type="ECO:0000256" key="1">
    <source>
        <dbReference type="ARBA" id="ARBA00013902"/>
    </source>
</evidence>
<dbReference type="NCBIfam" id="NF009381">
    <property type="entry name" value="PRK12740.1-5"/>
    <property type="match status" value="1"/>
</dbReference>
<dbReference type="Pfam" id="PF14492">
    <property type="entry name" value="EFG_III"/>
    <property type="match status" value="1"/>
</dbReference>
<keyword evidence="7" id="KW-1185">Reference proteome</keyword>
<gene>
    <name evidence="6" type="ORF">EG028_21855</name>
</gene>
<dbReference type="GO" id="GO:0003746">
    <property type="term" value="F:translation elongation factor activity"/>
    <property type="evidence" value="ECO:0007669"/>
    <property type="project" value="UniProtKB-KW"/>
</dbReference>
<dbReference type="CDD" id="cd04088">
    <property type="entry name" value="EFG_mtEFG_II"/>
    <property type="match status" value="1"/>
</dbReference>
<sequence>MKMYDEKHIKNVVLIGAAKSGKTTLAEDMLFEAGIISKRGSVEERNTVSDYHEVEHERGNSVYATTLHTEWRDYKINIIDTPGLEDFAGEVVSSIRVCDTAVLLLHAYNGVEVGTELIWDYVDRYNKPTILAVNHLDHENANYHQALDQARGFLGHAVTIMQYPVNQGTGFNAIIDLLKMTMYRFPAGGGKPEKLPIPEEEREQADNLHNVLVEKAAENDDALMELFFEKGSLDEDELRLGLKIGMMKHQVFPVFCLCAKKNMGSGRMMGFIDNVAPSAVEMPPELSEEGKEVPCNPEGLTCLFVFKTLLEPHIGKLSFFKVLSGEVKAGQELYNEKGNTTERLNQLFITDGKNRQPVERLRSGDIGCTLKLKNTFTNHTLNEKNFTAQIEPIHFPPPKVRVAILAKNKGDDEKLSEVLAEIHMEDPTLEIEFNRELKQVILHGMGDLHLAVTRWRLEHIYNMEVDYLPARIPYRETIQKPAMASYRHKKQSGGAGQFGEVYMKIEPYYDGMPVSKEWPVRDTEEIALNWGGKLVFNNCIVGGAIDTRFLPSILKGVMEKMQEGPLTGSYVRDVRVTVYDGKMHPVDSNDISFKIAGMMAFREAFHQAAPQLLEPVYDLEASAPDVMMGDIMSELQTHRSVITGMDSGTSSQVIKARTPQAELDRLYAALRNVTQGKAKVKAVFAEYAPVPADVQKKLSEDYKKVEQQNGTH</sequence>
<keyword evidence="4" id="KW-0342">GTP-binding</keyword>
<dbReference type="InterPro" id="IPR020568">
    <property type="entry name" value="Ribosomal_Su5_D2-typ_SF"/>
</dbReference>
<dbReference type="InterPro" id="IPR000795">
    <property type="entry name" value="T_Tr_GTP-bd_dom"/>
</dbReference>
<dbReference type="CDD" id="cd03713">
    <property type="entry name" value="EFG_mtEFG_C"/>
    <property type="match status" value="1"/>
</dbReference>
<reference evidence="7" key="1">
    <citation type="submission" date="2018-11" db="EMBL/GenBank/DDBJ databases">
        <title>Chitinophaga lutea sp.nov., isolate from arsenic contaminated soil.</title>
        <authorList>
            <person name="Zong Y."/>
        </authorList>
    </citation>
    <scope>NUCLEOTIDE SEQUENCE [LARGE SCALE GENOMIC DNA]</scope>
    <source>
        <strain evidence="7">YLT18</strain>
    </source>
</reference>
<name>A0A3N4MHZ5_9BACT</name>
<dbReference type="InterPro" id="IPR053905">
    <property type="entry name" value="EF-G-like_DII"/>
</dbReference>
<dbReference type="Gene3D" id="3.40.50.300">
    <property type="entry name" value="P-loop containing nucleotide triphosphate hydrolases"/>
    <property type="match status" value="1"/>
</dbReference>
<evidence type="ECO:0000256" key="4">
    <source>
        <dbReference type="ARBA" id="ARBA00023134"/>
    </source>
</evidence>
<dbReference type="Pfam" id="PF00009">
    <property type="entry name" value="GTP_EFTU"/>
    <property type="match status" value="1"/>
</dbReference>
<dbReference type="InterPro" id="IPR009000">
    <property type="entry name" value="Transl_B-barrel_sf"/>
</dbReference>
<protein>
    <recommendedName>
        <fullName evidence="2">Elongation factor G</fullName>
    </recommendedName>
    <alternativeName>
        <fullName evidence="1">Tetracycline resistance protein TetQ</fullName>
    </alternativeName>
</protein>
<keyword evidence="3" id="KW-0547">Nucleotide-binding</keyword>
<evidence type="ECO:0000313" key="7">
    <source>
        <dbReference type="Proteomes" id="UP000279089"/>
    </source>
</evidence>
<dbReference type="Gene3D" id="2.40.30.10">
    <property type="entry name" value="Translation factors"/>
    <property type="match status" value="1"/>
</dbReference>
<dbReference type="GO" id="GO:0005525">
    <property type="term" value="F:GTP binding"/>
    <property type="evidence" value="ECO:0007669"/>
    <property type="project" value="UniProtKB-KW"/>
</dbReference>
<dbReference type="InterPro" id="IPR005225">
    <property type="entry name" value="Small_GTP-bd"/>
</dbReference>
<keyword evidence="6" id="KW-0648">Protein biosynthesis</keyword>
<dbReference type="SUPFAM" id="SSF50447">
    <property type="entry name" value="Translation proteins"/>
    <property type="match status" value="1"/>
</dbReference>
<dbReference type="Gene3D" id="3.30.70.870">
    <property type="entry name" value="Elongation Factor G (Translational Gtpase), domain 3"/>
    <property type="match status" value="1"/>
</dbReference>
<dbReference type="InterPro" id="IPR035649">
    <property type="entry name" value="EFG_V"/>
</dbReference>
<dbReference type="SMART" id="SM00838">
    <property type="entry name" value="EFG_C"/>
    <property type="match status" value="1"/>
</dbReference>
<dbReference type="InterPro" id="IPR027417">
    <property type="entry name" value="P-loop_NTPase"/>
</dbReference>
<dbReference type="GO" id="GO:0003924">
    <property type="term" value="F:GTPase activity"/>
    <property type="evidence" value="ECO:0007669"/>
    <property type="project" value="InterPro"/>
</dbReference>
<dbReference type="SUPFAM" id="SSF54211">
    <property type="entry name" value="Ribosomal protein S5 domain 2-like"/>
    <property type="match status" value="1"/>
</dbReference>
<dbReference type="Pfam" id="PF00679">
    <property type="entry name" value="EFG_C"/>
    <property type="match status" value="1"/>
</dbReference>
<evidence type="ECO:0000256" key="2">
    <source>
        <dbReference type="ARBA" id="ARBA00017872"/>
    </source>
</evidence>
<dbReference type="Proteomes" id="UP000279089">
    <property type="component" value="Unassembled WGS sequence"/>
</dbReference>
<dbReference type="PROSITE" id="PS51722">
    <property type="entry name" value="G_TR_2"/>
    <property type="match status" value="1"/>
</dbReference>
<dbReference type="InterPro" id="IPR005517">
    <property type="entry name" value="Transl_elong_EFG/EF2_IV"/>
</dbReference>
<dbReference type="InterPro" id="IPR047872">
    <property type="entry name" value="EFG_IV"/>
</dbReference>
<proteinExistence type="predicted"/>
<dbReference type="AlphaFoldDB" id="A0A3N4MHZ5"/>
<dbReference type="InterPro" id="IPR014721">
    <property type="entry name" value="Ribsml_uS5_D2-typ_fold_subgr"/>
</dbReference>
<dbReference type="SUPFAM" id="SSF52540">
    <property type="entry name" value="P-loop containing nucleoside triphosphate hydrolases"/>
    <property type="match status" value="1"/>
</dbReference>
<dbReference type="SMART" id="SM00889">
    <property type="entry name" value="EFG_IV"/>
    <property type="match status" value="1"/>
</dbReference>
<dbReference type="SUPFAM" id="SSF54980">
    <property type="entry name" value="EF-G C-terminal domain-like"/>
    <property type="match status" value="2"/>
</dbReference>
<dbReference type="InterPro" id="IPR041095">
    <property type="entry name" value="EFG_II"/>
</dbReference>
<dbReference type="NCBIfam" id="TIGR00231">
    <property type="entry name" value="small_GTP"/>
    <property type="match status" value="1"/>
</dbReference>
<dbReference type="Pfam" id="PF22042">
    <property type="entry name" value="EF-G_D2"/>
    <property type="match status" value="1"/>
</dbReference>
<dbReference type="Pfam" id="PF03764">
    <property type="entry name" value="EFG_IV"/>
    <property type="match status" value="2"/>
</dbReference>
<dbReference type="CDD" id="cd01434">
    <property type="entry name" value="EFG_mtEFG1_IV"/>
    <property type="match status" value="1"/>
</dbReference>
<accession>A0A3N4MHZ5</accession>
<dbReference type="CDD" id="cd04170">
    <property type="entry name" value="EF-G_bact"/>
    <property type="match status" value="1"/>
</dbReference>
<dbReference type="GO" id="GO:0032790">
    <property type="term" value="P:ribosome disassembly"/>
    <property type="evidence" value="ECO:0007669"/>
    <property type="project" value="TreeGrafter"/>
</dbReference>
<feature type="domain" description="Tr-type G" evidence="5">
    <location>
        <begin position="7"/>
        <end position="280"/>
    </location>
</feature>
<evidence type="ECO:0000256" key="3">
    <source>
        <dbReference type="ARBA" id="ARBA00022741"/>
    </source>
</evidence>
<dbReference type="InterPro" id="IPR035647">
    <property type="entry name" value="EFG_III/V"/>
</dbReference>
<comment type="caution">
    <text evidence="6">The sequence shown here is derived from an EMBL/GenBank/DDBJ whole genome shotgun (WGS) entry which is preliminary data.</text>
</comment>
<dbReference type="OrthoDB" id="9801591at2"/>
<dbReference type="RefSeq" id="WP_120518407.1">
    <property type="nucleotide sequence ID" value="NZ_QXZY01000012.1"/>
</dbReference>
<dbReference type="Gene3D" id="3.30.230.10">
    <property type="match status" value="1"/>
</dbReference>
<dbReference type="PANTHER" id="PTHR43261:SF6">
    <property type="entry name" value="ELONGATION FACTOR G-LIKE PROTEIN"/>
    <property type="match status" value="1"/>
</dbReference>
<dbReference type="Gene3D" id="3.30.70.240">
    <property type="match status" value="1"/>
</dbReference>
<dbReference type="PRINTS" id="PR00315">
    <property type="entry name" value="ELONGATNFCT"/>
</dbReference>
<organism evidence="6 7">
    <name type="scientific">Chitinophaga barathri</name>
    <dbReference type="NCBI Taxonomy" id="1647451"/>
    <lineage>
        <taxon>Bacteria</taxon>
        <taxon>Pseudomonadati</taxon>
        <taxon>Bacteroidota</taxon>
        <taxon>Chitinophagia</taxon>
        <taxon>Chitinophagales</taxon>
        <taxon>Chitinophagaceae</taxon>
        <taxon>Chitinophaga</taxon>
    </lineage>
</organism>
<keyword evidence="6" id="KW-0251">Elongation factor</keyword>
<dbReference type="EMBL" id="RMBX01000012">
    <property type="protein sequence ID" value="RPD39259.1"/>
    <property type="molecule type" value="Genomic_DNA"/>
</dbReference>